<dbReference type="SMART" id="SM00421">
    <property type="entry name" value="HTH_LUXR"/>
    <property type="match status" value="1"/>
</dbReference>
<keyword evidence="1" id="KW-0812">Transmembrane</keyword>
<dbReference type="KEGG" id="ster:AOA14_08790"/>
<evidence type="ECO:0000313" key="4">
    <source>
        <dbReference type="Proteomes" id="UP000076234"/>
    </source>
</evidence>
<feature type="transmembrane region" description="Helical" evidence="1">
    <location>
        <begin position="141"/>
        <end position="161"/>
    </location>
</feature>
<keyword evidence="1" id="KW-1133">Transmembrane helix</keyword>
<dbReference type="Pfam" id="PF00196">
    <property type="entry name" value="GerE"/>
    <property type="match status" value="1"/>
</dbReference>
<dbReference type="InterPro" id="IPR016032">
    <property type="entry name" value="Sig_transdc_resp-reg_C-effctor"/>
</dbReference>
<keyword evidence="1" id="KW-0472">Membrane</keyword>
<dbReference type="PROSITE" id="PS50043">
    <property type="entry name" value="HTH_LUXR_2"/>
    <property type="match status" value="1"/>
</dbReference>
<accession>A0A142VZI5</accession>
<evidence type="ECO:0000313" key="3">
    <source>
        <dbReference type="EMBL" id="AMU94695.1"/>
    </source>
</evidence>
<protein>
    <submittedName>
        <fullName evidence="3">Helix-turn-helix transcriptional regulator</fullName>
    </submittedName>
</protein>
<dbReference type="GO" id="GO:0003677">
    <property type="term" value="F:DNA binding"/>
    <property type="evidence" value="ECO:0007669"/>
    <property type="project" value="InterPro"/>
</dbReference>
<reference evidence="3 4" key="2">
    <citation type="journal article" date="2016" name="Genome Announc.">
        <title>Complete Genome Sequence of Sphingopyxis terrae Strain 203-1 (NBRC 111660), a Polyethylene Glycol Degrader.</title>
        <authorList>
            <person name="Ohtsubo Y."/>
            <person name="Nonoyama S."/>
            <person name="Nagata Y."/>
            <person name="Numata M."/>
            <person name="Tsuchikane K."/>
            <person name="Hosoyama A."/>
            <person name="Yamazoe A."/>
            <person name="Tsuda M."/>
            <person name="Fujita N."/>
            <person name="Kawai F."/>
        </authorList>
    </citation>
    <scope>NUCLEOTIDE SEQUENCE [LARGE SCALE GENOMIC DNA]</scope>
    <source>
        <strain evidence="3 4">203-1</strain>
    </source>
</reference>
<organism evidence="3 4">
    <name type="scientific">Sphingopyxis terrae subsp. terrae NBRC 15098</name>
    <dbReference type="NCBI Taxonomy" id="1219058"/>
    <lineage>
        <taxon>Bacteria</taxon>
        <taxon>Pseudomonadati</taxon>
        <taxon>Pseudomonadota</taxon>
        <taxon>Alphaproteobacteria</taxon>
        <taxon>Sphingomonadales</taxon>
        <taxon>Sphingomonadaceae</taxon>
        <taxon>Sphingopyxis</taxon>
    </lineage>
</organism>
<dbReference type="RefSeq" id="WP_062901510.1">
    <property type="nucleotide sequence ID" value="NZ_CP013342.1"/>
</dbReference>
<sequence>MTDSGSHPSDDAACWARLTDKQRACLDLLLAHQTSKQIARHLNISKQAVDLRLTTARRIMGADSRAAAAVRYARLKQTYDRISCDAVILAPQAELLPSDFPDGESAALALAHSASLTERADVADAPTKGLWRHDHPRLSRAWIMAAMFVALVLLILAGVTIGETLTRLISG</sequence>
<reference evidence="4" key="1">
    <citation type="submission" date="2015-11" db="EMBL/GenBank/DDBJ databases">
        <title>Complete genome sequence of a polyethylene glycol-degrading strain Sphingopyxis terrae strain 203-1 (NBRC 15098).</title>
        <authorList>
            <person name="Yoshiyuki O."/>
            <person name="Shouta N."/>
            <person name="Nagata Y."/>
            <person name="Numata M."/>
            <person name="Tsuchikane K."/>
            <person name="Hosoyama A."/>
            <person name="Yamazoe A."/>
            <person name="Tsuda M."/>
            <person name="Fujita N."/>
            <person name="Kawai F."/>
        </authorList>
    </citation>
    <scope>NUCLEOTIDE SEQUENCE [LARGE SCALE GENOMIC DNA]</scope>
    <source>
        <strain evidence="4">203-1</strain>
    </source>
</reference>
<dbReference type="InterPro" id="IPR000792">
    <property type="entry name" value="Tscrpt_reg_LuxR_C"/>
</dbReference>
<dbReference type="SUPFAM" id="SSF46894">
    <property type="entry name" value="C-terminal effector domain of the bipartite response regulators"/>
    <property type="match status" value="1"/>
</dbReference>
<name>A0A142VZI5_9SPHN</name>
<gene>
    <name evidence="3" type="ORF">AOA14_08790</name>
</gene>
<evidence type="ECO:0000259" key="2">
    <source>
        <dbReference type="PROSITE" id="PS50043"/>
    </source>
</evidence>
<dbReference type="GO" id="GO:0006355">
    <property type="term" value="P:regulation of DNA-templated transcription"/>
    <property type="evidence" value="ECO:0007669"/>
    <property type="project" value="InterPro"/>
</dbReference>
<dbReference type="Gene3D" id="1.10.10.10">
    <property type="entry name" value="Winged helix-like DNA-binding domain superfamily/Winged helix DNA-binding domain"/>
    <property type="match status" value="1"/>
</dbReference>
<dbReference type="InterPro" id="IPR036388">
    <property type="entry name" value="WH-like_DNA-bd_sf"/>
</dbReference>
<dbReference type="Proteomes" id="UP000076234">
    <property type="component" value="Chromosome"/>
</dbReference>
<dbReference type="EMBL" id="CP013342">
    <property type="protein sequence ID" value="AMU94695.1"/>
    <property type="molecule type" value="Genomic_DNA"/>
</dbReference>
<proteinExistence type="predicted"/>
<dbReference type="AlphaFoldDB" id="A0A142VZI5"/>
<feature type="domain" description="HTH luxR-type" evidence="2">
    <location>
        <begin position="11"/>
        <end position="76"/>
    </location>
</feature>
<evidence type="ECO:0000256" key="1">
    <source>
        <dbReference type="SAM" id="Phobius"/>
    </source>
</evidence>
<dbReference type="STRING" id="1219058.AOA14_08790"/>